<dbReference type="Proteomes" id="UP000443070">
    <property type="component" value="Unassembled WGS sequence"/>
</dbReference>
<dbReference type="OrthoDB" id="8417191at2"/>
<reference evidence="3 4" key="1">
    <citation type="journal article" date="2019" name="Nat. Med.">
        <title>A library of human gut bacterial isolates paired with longitudinal multiomics data enables mechanistic microbiome research.</title>
        <authorList>
            <person name="Poyet M."/>
            <person name="Groussin M."/>
            <person name="Gibbons S.M."/>
            <person name="Avila-Pacheco J."/>
            <person name="Jiang X."/>
            <person name="Kearney S.M."/>
            <person name="Perrotta A.R."/>
            <person name="Berdy B."/>
            <person name="Zhao S."/>
            <person name="Lieberman T.D."/>
            <person name="Swanson P.K."/>
            <person name="Smith M."/>
            <person name="Roesemann S."/>
            <person name="Alexander J.E."/>
            <person name="Rich S.A."/>
            <person name="Livny J."/>
            <person name="Vlamakis H."/>
            <person name="Clish C."/>
            <person name="Bullock K."/>
            <person name="Deik A."/>
            <person name="Scott J."/>
            <person name="Pierce K.A."/>
            <person name="Xavier R.J."/>
            <person name="Alm E.J."/>
        </authorList>
    </citation>
    <scope>NUCLEOTIDE SEQUENCE [LARGE SCALE GENOMIC DNA]</scope>
    <source>
        <strain evidence="1 4">BIOML-A13</strain>
        <strain evidence="2 3">BIOML-A3</strain>
    </source>
</reference>
<accession>A0A7X3BUC9</accession>
<comment type="caution">
    <text evidence="1">The sequence shown here is derived from an EMBL/GenBank/DDBJ whole genome shotgun (WGS) entry which is preliminary data.</text>
</comment>
<dbReference type="EMBL" id="WNBM01000001">
    <property type="protein sequence ID" value="MTT74957.1"/>
    <property type="molecule type" value="Genomic_DNA"/>
</dbReference>
<dbReference type="AlphaFoldDB" id="A0A7X3BUC9"/>
<dbReference type="Proteomes" id="UP000484547">
    <property type="component" value="Unassembled WGS sequence"/>
</dbReference>
<keyword evidence="3" id="KW-1185">Reference proteome</keyword>
<organism evidence="1 4">
    <name type="scientific">Phascolarctobacterium faecium</name>
    <dbReference type="NCBI Taxonomy" id="33025"/>
    <lineage>
        <taxon>Bacteria</taxon>
        <taxon>Bacillati</taxon>
        <taxon>Bacillota</taxon>
        <taxon>Negativicutes</taxon>
        <taxon>Acidaminococcales</taxon>
        <taxon>Acidaminococcaceae</taxon>
        <taxon>Phascolarctobacterium</taxon>
    </lineage>
</organism>
<proteinExistence type="predicted"/>
<evidence type="ECO:0000313" key="4">
    <source>
        <dbReference type="Proteomes" id="UP000484547"/>
    </source>
</evidence>
<evidence type="ECO:0000313" key="2">
    <source>
        <dbReference type="EMBL" id="MTU03088.1"/>
    </source>
</evidence>
<evidence type="ECO:0000313" key="1">
    <source>
        <dbReference type="EMBL" id="MTT74957.1"/>
    </source>
</evidence>
<gene>
    <name evidence="1" type="ORF">GMD11_01570</name>
    <name evidence="2" type="ORF">GMD18_01565</name>
</gene>
<protein>
    <submittedName>
        <fullName evidence="1">Uncharacterized protein</fullName>
    </submittedName>
</protein>
<dbReference type="EMBL" id="WNBW01000001">
    <property type="protein sequence ID" value="MTU03088.1"/>
    <property type="molecule type" value="Genomic_DNA"/>
</dbReference>
<dbReference type="RefSeq" id="WP_155163495.1">
    <property type="nucleotide sequence ID" value="NZ_WNBG01000001.1"/>
</dbReference>
<name>A0A7X3BUC9_9FIRM</name>
<sequence>MSKVNLVFTANGQDHEHAGTVYEKQQAVKAVVDFEIKRKEAGFYTISGRMSHSIYHNDRPHYRPAPNWLSVGYYATNMLLEFSIDSAKGDWHAVGPTTTVGTHSETAGFLVAGTGSASSSGMVNFNASTAFSAADVQVISKNACYGVKNKAVWEVQLPHVGFLSPARPVNPRPASYGGFDFEFEVGLRTRSDAGAVNILCKPSVIWLYDYTRGITHHTIEANNWVKDGTGDGRSEFEIDLPQESNIDVQQEIAKDSLDK</sequence>
<evidence type="ECO:0000313" key="3">
    <source>
        <dbReference type="Proteomes" id="UP000443070"/>
    </source>
</evidence>